<evidence type="ECO:0000313" key="11">
    <source>
        <dbReference type="EMBL" id="MCZ0866135.1"/>
    </source>
</evidence>
<dbReference type="Gene3D" id="1.25.40.650">
    <property type="match status" value="1"/>
</dbReference>
<evidence type="ECO:0000256" key="1">
    <source>
        <dbReference type="ARBA" id="ARBA00022729"/>
    </source>
</evidence>
<dbReference type="GO" id="GO:0031241">
    <property type="term" value="C:periplasmic side of cell outer membrane"/>
    <property type="evidence" value="ECO:0007669"/>
    <property type="project" value="TreeGrafter"/>
</dbReference>
<gene>
    <name evidence="11" type="ORF">O0V09_13070</name>
</gene>
<keyword evidence="3" id="KW-0573">Peptidoglycan synthesis</keyword>
<dbReference type="Gene3D" id="1.25.40.10">
    <property type="entry name" value="Tetratricopeptide repeat domain"/>
    <property type="match status" value="1"/>
</dbReference>
<dbReference type="CDD" id="cd06339">
    <property type="entry name" value="PBP1_YraM_LppC_lipoprotein-like"/>
    <property type="match status" value="1"/>
</dbReference>
<keyword evidence="8" id="KW-0175">Coiled coil</keyword>
<accession>A0A9J6RPU5</accession>
<dbReference type="AlphaFoldDB" id="A0A9J6RPU5"/>
<keyword evidence="1 10" id="KW-0732">Signal</keyword>
<dbReference type="PROSITE" id="PS51257">
    <property type="entry name" value="PROKAR_LIPOPROTEIN"/>
    <property type="match status" value="1"/>
</dbReference>
<keyword evidence="5" id="KW-0564">Palmitate</keyword>
<organism evidence="11 12">
    <name type="scientific">Dasania phycosphaerae</name>
    <dbReference type="NCBI Taxonomy" id="2950436"/>
    <lineage>
        <taxon>Bacteria</taxon>
        <taxon>Pseudomonadati</taxon>
        <taxon>Pseudomonadota</taxon>
        <taxon>Gammaproteobacteria</taxon>
        <taxon>Cellvibrionales</taxon>
        <taxon>Spongiibacteraceae</taxon>
        <taxon>Dasania</taxon>
    </lineage>
</organism>
<evidence type="ECO:0000313" key="12">
    <source>
        <dbReference type="Proteomes" id="UP001069090"/>
    </source>
</evidence>
<dbReference type="EMBL" id="JAPTGG010000010">
    <property type="protein sequence ID" value="MCZ0866135.1"/>
    <property type="molecule type" value="Genomic_DNA"/>
</dbReference>
<dbReference type="PANTHER" id="PTHR38038:SF1">
    <property type="entry name" value="PENICILLIN-BINDING PROTEIN ACTIVATOR LPOA"/>
    <property type="match status" value="1"/>
</dbReference>
<feature type="signal peptide" evidence="10">
    <location>
        <begin position="1"/>
        <end position="28"/>
    </location>
</feature>
<dbReference type="InterPro" id="IPR028082">
    <property type="entry name" value="Peripla_BP_I"/>
</dbReference>
<dbReference type="SUPFAM" id="SSF53822">
    <property type="entry name" value="Periplasmic binding protein-like I"/>
    <property type="match status" value="1"/>
</dbReference>
<reference evidence="11 12" key="1">
    <citation type="submission" date="2022-12" db="EMBL/GenBank/DDBJ databases">
        <title>Dasania phycosphaerae sp. nov., isolated from particulate material of the south coast of Korea.</title>
        <authorList>
            <person name="Jiang Y."/>
        </authorList>
    </citation>
    <scope>NUCLEOTIDE SEQUENCE [LARGE SCALE GENOMIC DNA]</scope>
    <source>
        <strain evidence="11 12">GY-19</strain>
    </source>
</reference>
<dbReference type="InterPro" id="IPR007443">
    <property type="entry name" value="LpoA"/>
</dbReference>
<dbReference type="GO" id="GO:0030234">
    <property type="term" value="F:enzyme regulator activity"/>
    <property type="evidence" value="ECO:0007669"/>
    <property type="project" value="TreeGrafter"/>
</dbReference>
<protein>
    <submittedName>
        <fullName evidence="11">Penicillin-binding protein activator</fullName>
    </submittedName>
</protein>
<dbReference type="PANTHER" id="PTHR38038">
    <property type="entry name" value="PENICILLIN-BINDING PROTEIN ACTIVATOR LPOA"/>
    <property type="match status" value="1"/>
</dbReference>
<sequence length="648" mass="73068">MTFRTAFFSTAKPALCALALAMSLIACSPQPSGEQDAVNLQAHNKAQQIQSLLQQLQKSAGNKRLNLQLTLVELLLEEQQRDLASQTLEELQTQQLNNQQYIRYSELLCQLYLQRGLYEQALTALDRERLVTLSDQFSIEQQLSFTHLRAKVLALLGSHLASAQQRIYIDPLLDSSTQISNRKSIWRSLMYVPTDELIRYESTAFGEEYKGWLSLALIVKTAQGDLDEQVRRLDQWQQHWPNHPANQPLPEDLALIRELAANQAKQIALLLPLSGSLAAYGQAIRDGFMAAHYQAMQQRSSAPVIKIYDSASSNNFAELYQQTVNAGAEVVIGPLDKAHVRQLFDEAINTPTLALNRIDDYGQPPEQLFQFGLAPEDEALQIAELAFLENRRNALIISPRSSWGEKVSAAFEQHWQQLGAQTLGNSQFSGQQDLSGSIKDALYLQHSESRARRIQQLVGQHIEFEPRRRQDIDMIFLLAHPEQARSIKPLLNYHYAGDLPIYATSRIYSGYQDRKKDSDINGIKFTDIPWVLNPDTPLKHIINSELENSKLYQRMYALGVDSYQLYPRLKQLQHIPDSRVYGQTGTLKLNASNQIERTVLLAKFTGGRAKIIAAADQSLNQAATAPSNKSEQRRGAIDTRSIGDYTAQ</sequence>
<evidence type="ECO:0000256" key="8">
    <source>
        <dbReference type="SAM" id="Coils"/>
    </source>
</evidence>
<keyword evidence="6" id="KW-0998">Cell outer membrane</keyword>
<keyword evidence="2" id="KW-0133">Cell shape</keyword>
<evidence type="ECO:0000256" key="9">
    <source>
        <dbReference type="SAM" id="MobiDB-lite"/>
    </source>
</evidence>
<evidence type="ECO:0000256" key="4">
    <source>
        <dbReference type="ARBA" id="ARBA00023136"/>
    </source>
</evidence>
<comment type="caution">
    <text evidence="11">The sequence shown here is derived from an EMBL/GenBank/DDBJ whole genome shotgun (WGS) entry which is preliminary data.</text>
</comment>
<proteinExistence type="predicted"/>
<dbReference type="Proteomes" id="UP001069090">
    <property type="component" value="Unassembled WGS sequence"/>
</dbReference>
<dbReference type="Pfam" id="PF04348">
    <property type="entry name" value="LppC"/>
    <property type="match status" value="1"/>
</dbReference>
<dbReference type="GO" id="GO:0009252">
    <property type="term" value="P:peptidoglycan biosynthetic process"/>
    <property type="evidence" value="ECO:0007669"/>
    <property type="project" value="UniProtKB-KW"/>
</dbReference>
<feature type="coiled-coil region" evidence="8">
    <location>
        <begin position="62"/>
        <end position="94"/>
    </location>
</feature>
<evidence type="ECO:0000256" key="5">
    <source>
        <dbReference type="ARBA" id="ARBA00023139"/>
    </source>
</evidence>
<feature type="region of interest" description="Disordered" evidence="9">
    <location>
        <begin position="621"/>
        <end position="648"/>
    </location>
</feature>
<evidence type="ECO:0000256" key="10">
    <source>
        <dbReference type="SAM" id="SignalP"/>
    </source>
</evidence>
<evidence type="ECO:0000256" key="3">
    <source>
        <dbReference type="ARBA" id="ARBA00022984"/>
    </source>
</evidence>
<keyword evidence="7" id="KW-0449">Lipoprotein</keyword>
<evidence type="ECO:0000256" key="2">
    <source>
        <dbReference type="ARBA" id="ARBA00022960"/>
    </source>
</evidence>
<dbReference type="Gene3D" id="3.40.50.2300">
    <property type="match status" value="2"/>
</dbReference>
<evidence type="ECO:0000256" key="7">
    <source>
        <dbReference type="ARBA" id="ARBA00023288"/>
    </source>
</evidence>
<dbReference type="GO" id="GO:0008360">
    <property type="term" value="P:regulation of cell shape"/>
    <property type="evidence" value="ECO:0007669"/>
    <property type="project" value="UniProtKB-KW"/>
</dbReference>
<name>A0A9J6RPU5_9GAMM</name>
<evidence type="ECO:0000256" key="6">
    <source>
        <dbReference type="ARBA" id="ARBA00023237"/>
    </source>
</evidence>
<dbReference type="RefSeq" id="WP_258332286.1">
    <property type="nucleotide sequence ID" value="NZ_JAPTGG010000010.1"/>
</dbReference>
<feature type="chain" id="PRO_5039907743" evidence="10">
    <location>
        <begin position="29"/>
        <end position="648"/>
    </location>
</feature>
<dbReference type="InterPro" id="IPR011990">
    <property type="entry name" value="TPR-like_helical_dom_sf"/>
</dbReference>
<keyword evidence="12" id="KW-1185">Reference proteome</keyword>
<keyword evidence="4" id="KW-0472">Membrane</keyword>